<dbReference type="AlphaFoldDB" id="L1N6A9"/>
<name>L1N6A9_9BACT</name>
<dbReference type="Proteomes" id="UP000010433">
    <property type="component" value="Unassembled WGS sequence"/>
</dbReference>
<keyword evidence="2" id="KW-0645">Protease</keyword>
<dbReference type="InterPro" id="IPR029062">
    <property type="entry name" value="Class_I_gatase-like"/>
</dbReference>
<evidence type="ECO:0000313" key="5">
    <source>
        <dbReference type="EMBL" id="EKX98902.1"/>
    </source>
</evidence>
<dbReference type="Pfam" id="PF03575">
    <property type="entry name" value="Peptidase_S51"/>
    <property type="match status" value="1"/>
</dbReference>
<evidence type="ECO:0000256" key="3">
    <source>
        <dbReference type="ARBA" id="ARBA00022801"/>
    </source>
</evidence>
<evidence type="ECO:0000256" key="2">
    <source>
        <dbReference type="ARBA" id="ARBA00022670"/>
    </source>
</evidence>
<dbReference type="GO" id="GO:0006508">
    <property type="term" value="P:proteolysis"/>
    <property type="evidence" value="ECO:0007669"/>
    <property type="project" value="UniProtKB-KW"/>
</dbReference>
<comment type="similarity">
    <text evidence="1">Belongs to the peptidase S51 family.</text>
</comment>
<dbReference type="EMBL" id="AMEP01000107">
    <property type="protein sequence ID" value="EKX98902.1"/>
    <property type="molecule type" value="Genomic_DNA"/>
</dbReference>
<accession>L1N6A9</accession>
<protein>
    <submittedName>
        <fullName evidence="5">Peptidase family S51</fullName>
    </submittedName>
</protein>
<keyword evidence="4" id="KW-0720">Serine protease</keyword>
<evidence type="ECO:0000313" key="6">
    <source>
        <dbReference type="Proteomes" id="UP000010433"/>
    </source>
</evidence>
<dbReference type="Gene3D" id="3.40.50.880">
    <property type="match status" value="1"/>
</dbReference>
<proteinExistence type="inferred from homology"/>
<keyword evidence="6" id="KW-1185">Reference proteome</keyword>
<evidence type="ECO:0000256" key="1">
    <source>
        <dbReference type="ARBA" id="ARBA00006534"/>
    </source>
</evidence>
<dbReference type="SUPFAM" id="SSF52317">
    <property type="entry name" value="Class I glutamine amidotransferase-like"/>
    <property type="match status" value="1"/>
</dbReference>
<dbReference type="InterPro" id="IPR005320">
    <property type="entry name" value="Peptidase_S51"/>
</dbReference>
<dbReference type="PANTHER" id="PTHR20842">
    <property type="entry name" value="PROTEASE S51 ALPHA-ASPARTYL DIPEPTIDASE"/>
    <property type="match status" value="1"/>
</dbReference>
<reference evidence="5 6" key="1">
    <citation type="submission" date="2012-05" db="EMBL/GenBank/DDBJ databases">
        <authorList>
            <person name="Weinstock G."/>
            <person name="Sodergren E."/>
            <person name="Lobos E.A."/>
            <person name="Fulton L."/>
            <person name="Fulton R."/>
            <person name="Courtney L."/>
            <person name="Fronick C."/>
            <person name="O'Laughlin M."/>
            <person name="Godfrey J."/>
            <person name="Wilson R.M."/>
            <person name="Miner T."/>
            <person name="Farmer C."/>
            <person name="Delehaunty K."/>
            <person name="Cordes M."/>
            <person name="Minx P."/>
            <person name="Tomlinson C."/>
            <person name="Chen J."/>
            <person name="Wollam A."/>
            <person name="Pepin K.H."/>
            <person name="Bhonagiri V."/>
            <person name="Zhang X."/>
            <person name="Suruliraj S."/>
            <person name="Warren W."/>
            <person name="Mitreva M."/>
            <person name="Mardis E.R."/>
            <person name="Wilson R.K."/>
        </authorList>
    </citation>
    <scope>NUCLEOTIDE SEQUENCE [LARGE SCALE GENOMIC DNA]</scope>
    <source>
        <strain evidence="5 6">F0055</strain>
    </source>
</reference>
<gene>
    <name evidence="5" type="ORF">HMPREF9151_01857</name>
</gene>
<dbReference type="PANTHER" id="PTHR20842:SF0">
    <property type="entry name" value="ALPHA-ASPARTYL DIPEPTIDASE"/>
    <property type="match status" value="1"/>
</dbReference>
<dbReference type="GO" id="GO:0008236">
    <property type="term" value="F:serine-type peptidase activity"/>
    <property type="evidence" value="ECO:0007669"/>
    <property type="project" value="UniProtKB-KW"/>
</dbReference>
<comment type="caution">
    <text evidence="5">The sequence shown here is derived from an EMBL/GenBank/DDBJ whole genome shotgun (WGS) entry which is preliminary data.</text>
</comment>
<sequence>MGADLKGKSVAFIPTASLNEAYKDYVEEGRQALQALGLKVEELEVTTKTKTEIAEILNRTDLICVMGGNTFFLLQELKRSGADILIRQQIEKGKPYIGESAGSIIVAPNIEYIRLMDDTTAAPQLKTYDALGIVDFYPLPHYQSEPFEAAADEIIKQYSHLDLHPFTNAQVLIIDGNSVKLEHVEK</sequence>
<dbReference type="HOGENOM" id="CLU_090997_0_0_10"/>
<organism evidence="5 6">
    <name type="scientific">Hoylesella saccharolytica F0055</name>
    <dbReference type="NCBI Taxonomy" id="1127699"/>
    <lineage>
        <taxon>Bacteria</taxon>
        <taxon>Pseudomonadati</taxon>
        <taxon>Bacteroidota</taxon>
        <taxon>Bacteroidia</taxon>
        <taxon>Bacteroidales</taxon>
        <taxon>Prevotellaceae</taxon>
        <taxon>Hoylesella</taxon>
    </lineage>
</organism>
<keyword evidence="3" id="KW-0378">Hydrolase</keyword>
<evidence type="ECO:0000256" key="4">
    <source>
        <dbReference type="ARBA" id="ARBA00022825"/>
    </source>
</evidence>
<dbReference type="PATRIC" id="fig|1127699.3.peg.1707"/>